<reference evidence="4" key="2">
    <citation type="journal article" date="2023" name="IMA Fungus">
        <title>Comparative genomic study of the Penicillium genus elucidates a diverse pangenome and 15 lateral gene transfer events.</title>
        <authorList>
            <person name="Petersen C."/>
            <person name="Sorensen T."/>
            <person name="Nielsen M.R."/>
            <person name="Sondergaard T.E."/>
            <person name="Sorensen J.L."/>
            <person name="Fitzpatrick D.A."/>
            <person name="Frisvad J.C."/>
            <person name="Nielsen K.L."/>
        </authorList>
    </citation>
    <scope>NUCLEOTIDE SEQUENCE</scope>
    <source>
        <strain evidence="4">IBT 29864</strain>
    </source>
</reference>
<feature type="domain" description="NmrA-like" evidence="3">
    <location>
        <begin position="50"/>
        <end position="223"/>
    </location>
</feature>
<name>A0A9W9VTR9_9EURO</name>
<dbReference type="Gene3D" id="3.90.25.10">
    <property type="entry name" value="UDP-galactose 4-epimerase, domain 1"/>
    <property type="match status" value="1"/>
</dbReference>
<sequence>MPYNRLAIYGHRGWSSSAIAQALLTSGAPAKLLYKPSSNSNGLTGSFSEIEVDIQDQDALRAALKDVDILISLVGREAIPLQHAFIKAIPHTDVRLFVPSDLAFRCDEQGLKISVNKDKDDVERAAREAGIATTVILPCVFAESGLNTGLLGVDVEKNRIVFAGDAKNQILNVCTRSYVSKAYSNLFAKTPIPTLQNRTIALSEIRTTGAEIATALEKKHGTTPQIFRQSLAEVDRQIEECVSSGRPALGWYCRRRWGAGECVEALGG</sequence>
<dbReference type="InterPro" id="IPR051609">
    <property type="entry name" value="NmrA/Isoflavone_reductase-like"/>
</dbReference>
<accession>A0A9W9VTR9</accession>
<gene>
    <name evidence="4" type="ORF">N7496_000153</name>
</gene>
<proteinExistence type="predicted"/>
<comment type="caution">
    <text evidence="4">The sequence shown here is derived from an EMBL/GenBank/DDBJ whole genome shotgun (WGS) entry which is preliminary data.</text>
</comment>
<evidence type="ECO:0000313" key="5">
    <source>
        <dbReference type="Proteomes" id="UP001147782"/>
    </source>
</evidence>
<dbReference type="Gene3D" id="3.40.50.720">
    <property type="entry name" value="NAD(P)-binding Rossmann-like Domain"/>
    <property type="match status" value="1"/>
</dbReference>
<evidence type="ECO:0000256" key="2">
    <source>
        <dbReference type="ARBA" id="ARBA00023002"/>
    </source>
</evidence>
<protein>
    <recommendedName>
        <fullName evidence="3">NmrA-like domain-containing protein</fullName>
    </recommendedName>
</protein>
<dbReference type="EMBL" id="JAPZBS010000001">
    <property type="protein sequence ID" value="KAJ5389085.1"/>
    <property type="molecule type" value="Genomic_DNA"/>
</dbReference>
<organism evidence="4 5">
    <name type="scientific">Penicillium cataractarum</name>
    <dbReference type="NCBI Taxonomy" id="2100454"/>
    <lineage>
        <taxon>Eukaryota</taxon>
        <taxon>Fungi</taxon>
        <taxon>Dikarya</taxon>
        <taxon>Ascomycota</taxon>
        <taxon>Pezizomycotina</taxon>
        <taxon>Eurotiomycetes</taxon>
        <taxon>Eurotiomycetidae</taxon>
        <taxon>Eurotiales</taxon>
        <taxon>Aspergillaceae</taxon>
        <taxon>Penicillium</taxon>
    </lineage>
</organism>
<dbReference type="PANTHER" id="PTHR47706">
    <property type="entry name" value="NMRA-LIKE FAMILY PROTEIN"/>
    <property type="match status" value="1"/>
</dbReference>
<reference evidence="4" key="1">
    <citation type="submission" date="2022-11" db="EMBL/GenBank/DDBJ databases">
        <authorList>
            <person name="Petersen C."/>
        </authorList>
    </citation>
    <scope>NUCLEOTIDE SEQUENCE</scope>
    <source>
        <strain evidence="4">IBT 29864</strain>
    </source>
</reference>
<dbReference type="AlphaFoldDB" id="A0A9W9VTR9"/>
<keyword evidence="1" id="KW-0521">NADP</keyword>
<dbReference type="GO" id="GO:0016491">
    <property type="term" value="F:oxidoreductase activity"/>
    <property type="evidence" value="ECO:0007669"/>
    <property type="project" value="UniProtKB-KW"/>
</dbReference>
<dbReference type="Pfam" id="PF05368">
    <property type="entry name" value="NmrA"/>
    <property type="match status" value="1"/>
</dbReference>
<dbReference type="InterPro" id="IPR036291">
    <property type="entry name" value="NAD(P)-bd_dom_sf"/>
</dbReference>
<evidence type="ECO:0000259" key="3">
    <source>
        <dbReference type="Pfam" id="PF05368"/>
    </source>
</evidence>
<dbReference type="OrthoDB" id="5283654at2759"/>
<dbReference type="SUPFAM" id="SSF51735">
    <property type="entry name" value="NAD(P)-binding Rossmann-fold domains"/>
    <property type="match status" value="1"/>
</dbReference>
<keyword evidence="5" id="KW-1185">Reference proteome</keyword>
<dbReference type="Proteomes" id="UP001147782">
    <property type="component" value="Unassembled WGS sequence"/>
</dbReference>
<dbReference type="RefSeq" id="XP_056559813.1">
    <property type="nucleotide sequence ID" value="XM_056693084.1"/>
</dbReference>
<dbReference type="InterPro" id="IPR008030">
    <property type="entry name" value="NmrA-like"/>
</dbReference>
<evidence type="ECO:0000256" key="1">
    <source>
        <dbReference type="ARBA" id="ARBA00022857"/>
    </source>
</evidence>
<dbReference type="PANTHER" id="PTHR47706:SF9">
    <property type="entry name" value="NMRA-LIKE DOMAIN-CONTAINING PROTEIN-RELATED"/>
    <property type="match status" value="1"/>
</dbReference>
<evidence type="ECO:0000313" key="4">
    <source>
        <dbReference type="EMBL" id="KAJ5389085.1"/>
    </source>
</evidence>
<dbReference type="GeneID" id="81432261"/>
<keyword evidence="2" id="KW-0560">Oxidoreductase</keyword>